<gene>
    <name evidence="3" type="primary">tmcAL</name>
    <name evidence="4" type="ORF">DS031_06540</name>
</gene>
<proteinExistence type="inferred from homology"/>
<dbReference type="NCBIfam" id="NF010191">
    <property type="entry name" value="PRK13670.1"/>
    <property type="match status" value="1"/>
</dbReference>
<comment type="catalytic activity">
    <reaction evidence="3">
        <text>cytidine(34) in elongator tRNA(Met) + acetate + ATP = N(4)-acetylcytidine(34) in elongator tRNA(Met) + AMP + diphosphate</text>
        <dbReference type="Rhea" id="RHEA:58144"/>
        <dbReference type="Rhea" id="RHEA-COMP:10693"/>
        <dbReference type="Rhea" id="RHEA-COMP:10694"/>
        <dbReference type="ChEBI" id="CHEBI:30089"/>
        <dbReference type="ChEBI" id="CHEBI:30616"/>
        <dbReference type="ChEBI" id="CHEBI:33019"/>
        <dbReference type="ChEBI" id="CHEBI:74900"/>
        <dbReference type="ChEBI" id="CHEBI:82748"/>
        <dbReference type="ChEBI" id="CHEBI:456215"/>
    </reaction>
</comment>
<keyword evidence="5" id="KW-1185">Reference proteome</keyword>
<dbReference type="GO" id="GO:0005524">
    <property type="term" value="F:ATP binding"/>
    <property type="evidence" value="ECO:0007669"/>
    <property type="project" value="UniProtKB-KW"/>
</dbReference>
<dbReference type="SUPFAM" id="SSF52374">
    <property type="entry name" value="Nucleotidylyl transferase"/>
    <property type="match status" value="1"/>
</dbReference>
<evidence type="ECO:0000256" key="2">
    <source>
        <dbReference type="ARBA" id="ARBA00022694"/>
    </source>
</evidence>
<dbReference type="PANTHER" id="PTHR37825:SF1">
    <property type="entry name" value="TRNA(MET) CYTIDINE ACETATE LIGASE"/>
    <property type="match status" value="1"/>
</dbReference>
<dbReference type="GO" id="GO:0006400">
    <property type="term" value="P:tRNA modification"/>
    <property type="evidence" value="ECO:0007669"/>
    <property type="project" value="UniProtKB-UniRule"/>
</dbReference>
<feature type="binding site" evidence="3">
    <location>
        <position position="162"/>
    </location>
    <ligand>
        <name>ATP</name>
        <dbReference type="ChEBI" id="CHEBI:30616"/>
    </ligand>
</feature>
<feature type="binding site" evidence="3">
    <location>
        <begin position="187"/>
        <end position="188"/>
    </location>
    <ligand>
        <name>ATP</name>
        <dbReference type="ChEBI" id="CHEBI:30616"/>
    </ligand>
</feature>
<keyword evidence="3" id="KW-0820">tRNA-binding</keyword>
<dbReference type="EC" id="6.3.4.-" evidence="3"/>
<feature type="binding site" evidence="3">
    <location>
        <position position="101"/>
    </location>
    <ligand>
        <name>ATP</name>
        <dbReference type="ChEBI" id="CHEBI:30616"/>
    </ligand>
</feature>
<evidence type="ECO:0000256" key="1">
    <source>
        <dbReference type="ARBA" id="ARBA00022598"/>
    </source>
</evidence>
<comment type="subcellular location">
    <subcellularLocation>
        <location evidence="3">Cytoplasm</location>
    </subcellularLocation>
</comment>
<comment type="similarity">
    <text evidence="3">Belongs to the TmcAL family.</text>
</comment>
<keyword evidence="3" id="KW-0547">Nucleotide-binding</keyword>
<comment type="function">
    <text evidence="3">Catalyzes the formation of N(4)-acetylcytidine (ac(4)C) at the wobble position of elongator tRNA(Met), using acetate and ATP as substrates. First activates an acetate ion to form acetyladenylate (Ac-AMP) and then transfers the acetyl group to tRNA to form ac(4)C34.</text>
</comment>
<sequence>MKAVGVIVEHNPFHNGHFYHLQQSKKQTGANVIIAVMSGYFLQRGEPALVSKWARAEMALRGGADIVIELPYAFSTQKAEIFAHGAVSILNNLFVDELCFGSEDGDIDSFKHTIKFLDEHTILYNEKIRTFIKQGHSYPKAVSLAFHTLNPNPDVLDLSQPNNILGFHYLKAIKEQKSSMKAAAIKRIHAGYHDKESTHESIASATSIRKRLLEDQSLHSIYQYVPESTYHILNSYFKEYKQFQHWEHYFSYLKYKLLTGTNEEFKEIYEVEEGIENRMIEIVKASHTFYDFMEKLKTKRYTWTRLQRICTHILTNAKKEDMQFALETKKAPYLRLLGMSQNGQQYLNKIKKEIDLPLISTVAKLKNPLLSLDQKASHTYTLGLPSPLQTKQLYTEYSTPPIRLDTPH</sequence>
<keyword evidence="1 3" id="KW-0436">Ligase</keyword>
<keyword evidence="4" id="KW-0808">Transferase</keyword>
<accession>A0A366XX59</accession>
<comment type="caution">
    <text evidence="4">The sequence shown here is derived from an EMBL/GenBank/DDBJ whole genome shotgun (WGS) entry which is preliminary data.</text>
</comment>
<feature type="binding site" evidence="3">
    <location>
        <begin position="7"/>
        <end position="20"/>
    </location>
    <ligand>
        <name>ATP</name>
        <dbReference type="ChEBI" id="CHEBI:30616"/>
    </ligand>
</feature>
<keyword evidence="3" id="KW-0067">ATP-binding</keyword>
<keyword evidence="2 3" id="KW-0819">tRNA processing</keyword>
<protein>
    <recommendedName>
        <fullName evidence="3">tRNA(Met) cytidine acetate ligase</fullName>
        <ecNumber evidence="3">6.3.4.-</ecNumber>
    </recommendedName>
</protein>
<reference evidence="4 5" key="1">
    <citation type="submission" date="2018-07" db="EMBL/GenBank/DDBJ databases">
        <title>Lottiidibacillus patelloidae gen. nov., sp. nov., isolated from the intestinal tract of a marine limpet and the reclassification of B. taeanensis BH030017T, B. algicola KMM 3737T and B. hwajinpoensis SW-72T as genus Lottiidibacillus.</title>
        <authorList>
            <person name="Liu R."/>
            <person name="Huang Z."/>
        </authorList>
    </citation>
    <scope>NUCLEOTIDE SEQUENCE [LARGE SCALE GENOMIC DNA]</scope>
    <source>
        <strain evidence="4 5">BH030017</strain>
    </source>
</reference>
<dbReference type="GO" id="GO:0016879">
    <property type="term" value="F:ligase activity, forming carbon-nitrogen bonds"/>
    <property type="evidence" value="ECO:0007669"/>
    <property type="project" value="UniProtKB-UniRule"/>
</dbReference>
<evidence type="ECO:0000313" key="4">
    <source>
        <dbReference type="EMBL" id="RBW70226.1"/>
    </source>
</evidence>
<evidence type="ECO:0000256" key="3">
    <source>
        <dbReference type="HAMAP-Rule" id="MF_01539"/>
    </source>
</evidence>
<name>A0A366XX59_9BACI</name>
<dbReference type="InterPro" id="IPR008513">
    <property type="entry name" value="tRNA(Met)_cyd_acetate_ligase"/>
</dbReference>
<organism evidence="4 5">
    <name type="scientific">Bacillus taeanensis</name>
    <dbReference type="NCBI Taxonomy" id="273032"/>
    <lineage>
        <taxon>Bacteria</taxon>
        <taxon>Bacillati</taxon>
        <taxon>Bacillota</taxon>
        <taxon>Bacilli</taxon>
        <taxon>Bacillales</taxon>
        <taxon>Bacillaceae</taxon>
        <taxon>Bacillus</taxon>
    </lineage>
</organism>
<dbReference type="Gene3D" id="3.40.50.620">
    <property type="entry name" value="HUPs"/>
    <property type="match status" value="1"/>
</dbReference>
<dbReference type="GO" id="GO:0005737">
    <property type="term" value="C:cytoplasm"/>
    <property type="evidence" value="ECO:0007669"/>
    <property type="project" value="UniProtKB-SubCell"/>
</dbReference>
<dbReference type="OrthoDB" id="9769796at2"/>
<dbReference type="Pfam" id="PF05636">
    <property type="entry name" value="HIGH_NTase1"/>
    <property type="match status" value="1"/>
</dbReference>
<dbReference type="HAMAP" id="MF_01539">
    <property type="entry name" value="TmcAL"/>
    <property type="match status" value="1"/>
</dbReference>
<evidence type="ECO:0000313" key="5">
    <source>
        <dbReference type="Proteomes" id="UP000253314"/>
    </source>
</evidence>
<dbReference type="Proteomes" id="UP000253314">
    <property type="component" value="Unassembled WGS sequence"/>
</dbReference>
<dbReference type="RefSeq" id="WP_113805131.1">
    <property type="nucleotide sequence ID" value="NZ_QOCW01000005.1"/>
</dbReference>
<dbReference type="EMBL" id="QOCW01000005">
    <property type="protein sequence ID" value="RBW70226.1"/>
    <property type="molecule type" value="Genomic_DNA"/>
</dbReference>
<dbReference type="InterPro" id="IPR014729">
    <property type="entry name" value="Rossmann-like_a/b/a_fold"/>
</dbReference>
<keyword evidence="3" id="KW-0963">Cytoplasm</keyword>
<keyword evidence="3" id="KW-0694">RNA-binding</keyword>
<dbReference type="GO" id="GO:0000049">
    <property type="term" value="F:tRNA binding"/>
    <property type="evidence" value="ECO:0007669"/>
    <property type="project" value="UniProtKB-KW"/>
</dbReference>
<dbReference type="GO" id="GO:0016740">
    <property type="term" value="F:transferase activity"/>
    <property type="evidence" value="ECO:0007669"/>
    <property type="project" value="UniProtKB-KW"/>
</dbReference>
<dbReference type="PANTHER" id="PTHR37825">
    <property type="entry name" value="TRNA(MET) CYTIDINE ACETATE LIGASE"/>
    <property type="match status" value="1"/>
</dbReference>
<dbReference type="AlphaFoldDB" id="A0A366XX59"/>